<dbReference type="Pfam" id="PF00535">
    <property type="entry name" value="Glycos_transf_2"/>
    <property type="match status" value="1"/>
</dbReference>
<feature type="transmembrane region" description="Helical" evidence="4">
    <location>
        <begin position="346"/>
        <end position="372"/>
    </location>
</feature>
<reference evidence="6 7" key="1">
    <citation type="journal article" date="2016" name="Nat. Commun.">
        <title>Thousands of microbial genomes shed light on interconnected biogeochemical processes in an aquifer system.</title>
        <authorList>
            <person name="Anantharaman K."/>
            <person name="Brown C.T."/>
            <person name="Hug L.A."/>
            <person name="Sharon I."/>
            <person name="Castelle C.J."/>
            <person name="Probst A.J."/>
            <person name="Thomas B.C."/>
            <person name="Singh A."/>
            <person name="Wilkins M.J."/>
            <person name="Karaoz U."/>
            <person name="Brodie E.L."/>
            <person name="Williams K.H."/>
            <person name="Hubbard S.S."/>
            <person name="Banfield J.F."/>
        </authorList>
    </citation>
    <scope>NUCLEOTIDE SEQUENCE [LARGE SCALE GENOMIC DNA]</scope>
</reference>
<dbReference type="Gene3D" id="3.90.550.10">
    <property type="entry name" value="Spore Coat Polysaccharide Biosynthesis Protein SpsA, Chain A"/>
    <property type="match status" value="1"/>
</dbReference>
<gene>
    <name evidence="6" type="ORF">A2462_03260</name>
</gene>
<keyword evidence="4" id="KW-1133">Transmembrane helix</keyword>
<feature type="domain" description="Glycosyltransferase 2-like" evidence="5">
    <location>
        <begin position="61"/>
        <end position="263"/>
    </location>
</feature>
<dbReference type="SUPFAM" id="SSF53448">
    <property type="entry name" value="Nucleotide-diphospho-sugar transferases"/>
    <property type="match status" value="1"/>
</dbReference>
<evidence type="ECO:0000256" key="4">
    <source>
        <dbReference type="SAM" id="Phobius"/>
    </source>
</evidence>
<protein>
    <recommendedName>
        <fullName evidence="5">Glycosyltransferase 2-like domain-containing protein</fullName>
    </recommendedName>
</protein>
<feature type="transmembrane region" description="Helical" evidence="4">
    <location>
        <begin position="12"/>
        <end position="34"/>
    </location>
</feature>
<evidence type="ECO:0000313" key="6">
    <source>
        <dbReference type="EMBL" id="OGC34721.1"/>
    </source>
</evidence>
<dbReference type="InterPro" id="IPR001173">
    <property type="entry name" value="Glyco_trans_2-like"/>
</dbReference>
<keyword evidence="4" id="KW-0472">Membrane</keyword>
<evidence type="ECO:0000256" key="1">
    <source>
        <dbReference type="ARBA" id="ARBA00006739"/>
    </source>
</evidence>
<sequence length="387" mass="44281">MIWNNSRIIFEAFVILYFLVINSMYTMVFLVSFFEVRIQNRRAFIDDYEHLNNSKLAPGVSLIVSAYNERVLIKDSVRSYLNLQYPRFEIIVVNDGSTDDTLEILAKEFGLIKTFKRLRTHARCKPVKGYYVTERDSNLIVIDKQNGGKADALNAGINAAHYPYFASLDGDAILQGDALLRIMKPIYENPNKVVGVGGIIRVMNDCDLEDGQVKEIRMSRNPLVIFQILEYIRAFTAGRTGFSLLKSLPIASGAFSLYNTTMAREMGGYDPNAIGEDFEFITRVHRTMREKKRDYEVKFRAYPICWTEVPSTIKALAKQRNRWHRGLTGVLQKHEKMLFNPRYGSIGLFSLPFFFLFEFMGPIVEGIGYIYILTSVPSLKGSKRCNA</sequence>
<keyword evidence="2" id="KW-0328">Glycosyltransferase</keyword>
<accession>A0A1F4TPS4</accession>
<dbReference type="Proteomes" id="UP000177309">
    <property type="component" value="Unassembled WGS sequence"/>
</dbReference>
<evidence type="ECO:0000313" key="7">
    <source>
        <dbReference type="Proteomes" id="UP000177309"/>
    </source>
</evidence>
<evidence type="ECO:0000256" key="2">
    <source>
        <dbReference type="ARBA" id="ARBA00022676"/>
    </source>
</evidence>
<dbReference type="GO" id="GO:0016757">
    <property type="term" value="F:glycosyltransferase activity"/>
    <property type="evidence" value="ECO:0007669"/>
    <property type="project" value="UniProtKB-KW"/>
</dbReference>
<keyword evidence="3" id="KW-0808">Transferase</keyword>
<evidence type="ECO:0000259" key="5">
    <source>
        <dbReference type="Pfam" id="PF00535"/>
    </source>
</evidence>
<name>A0A1F4TPS4_UNCSA</name>
<comment type="caution">
    <text evidence="6">The sequence shown here is derived from an EMBL/GenBank/DDBJ whole genome shotgun (WGS) entry which is preliminary data.</text>
</comment>
<dbReference type="PANTHER" id="PTHR43630:SF1">
    <property type="entry name" value="POLY-BETA-1,6-N-ACETYL-D-GLUCOSAMINE SYNTHASE"/>
    <property type="match status" value="1"/>
</dbReference>
<proteinExistence type="inferred from homology"/>
<evidence type="ECO:0000256" key="3">
    <source>
        <dbReference type="ARBA" id="ARBA00022679"/>
    </source>
</evidence>
<dbReference type="InterPro" id="IPR029044">
    <property type="entry name" value="Nucleotide-diphossugar_trans"/>
</dbReference>
<dbReference type="PANTHER" id="PTHR43630">
    <property type="entry name" value="POLY-BETA-1,6-N-ACETYL-D-GLUCOSAMINE SYNTHASE"/>
    <property type="match status" value="1"/>
</dbReference>
<dbReference type="CDD" id="cd06423">
    <property type="entry name" value="CESA_like"/>
    <property type="match status" value="1"/>
</dbReference>
<organism evidence="6 7">
    <name type="scientific">candidate division WOR-1 bacterium RIFOXYC2_FULL_41_25</name>
    <dbReference type="NCBI Taxonomy" id="1802586"/>
    <lineage>
        <taxon>Bacteria</taxon>
        <taxon>Bacillati</taxon>
        <taxon>Saganbacteria</taxon>
    </lineage>
</organism>
<dbReference type="AlphaFoldDB" id="A0A1F4TPS4"/>
<dbReference type="EMBL" id="MEUI01000013">
    <property type="protein sequence ID" value="OGC34721.1"/>
    <property type="molecule type" value="Genomic_DNA"/>
</dbReference>
<keyword evidence="4" id="KW-0812">Transmembrane</keyword>
<comment type="similarity">
    <text evidence="1">Belongs to the glycosyltransferase 2 family.</text>
</comment>